<dbReference type="PROSITE" id="PS50089">
    <property type="entry name" value="ZF_RING_2"/>
    <property type="match status" value="1"/>
</dbReference>
<feature type="domain" description="Fibronectin type-III" evidence="8">
    <location>
        <begin position="605"/>
        <end position="703"/>
    </location>
</feature>
<dbReference type="InterPro" id="IPR042765">
    <property type="entry name" value="TRIM42_RING-HC"/>
</dbReference>
<evidence type="ECO:0000313" key="11">
    <source>
        <dbReference type="Proteomes" id="UP001214576"/>
    </source>
</evidence>
<dbReference type="SMART" id="SM00336">
    <property type="entry name" value="BBOX"/>
    <property type="match status" value="2"/>
</dbReference>
<keyword evidence="2 5" id="KW-0863">Zinc-finger</keyword>
<keyword evidence="4" id="KW-0175">Coiled coil</keyword>
<dbReference type="Pfam" id="PF00041">
    <property type="entry name" value="fn3"/>
    <property type="match status" value="1"/>
</dbReference>
<name>A0AAD4YH05_OVIAM</name>
<evidence type="ECO:0000256" key="4">
    <source>
        <dbReference type="ARBA" id="ARBA00023054"/>
    </source>
</evidence>
<reference evidence="10" key="1">
    <citation type="submission" date="2022-03" db="EMBL/GenBank/DDBJ databases">
        <title>Genomic analyses of argali, domestic sheep and their hybrids provide insights into chromosomal evolution, heterosis and genetic basis of agronomic traits.</title>
        <authorList>
            <person name="Li M."/>
        </authorList>
    </citation>
    <scope>NUCLEOTIDE SEQUENCE</scope>
    <source>
        <strain evidence="10">CAU-MHL-2022a</strain>
        <tissue evidence="10">Skin</tissue>
    </source>
</reference>
<evidence type="ECO:0000259" key="6">
    <source>
        <dbReference type="PROSITE" id="PS50089"/>
    </source>
</evidence>
<dbReference type="InterPro" id="IPR001841">
    <property type="entry name" value="Znf_RING"/>
</dbReference>
<comment type="caution">
    <text evidence="10">The sequence shown here is derived from an EMBL/GenBank/DDBJ whole genome shotgun (WGS) entry which is preliminary data.</text>
</comment>
<dbReference type="SUPFAM" id="SSF49265">
    <property type="entry name" value="Fibronectin type III"/>
    <property type="match status" value="1"/>
</dbReference>
<feature type="domain" description="COS" evidence="9">
    <location>
        <begin position="435"/>
        <end position="493"/>
    </location>
</feature>
<dbReference type="Gene3D" id="2.60.40.10">
    <property type="entry name" value="Immunoglobulins"/>
    <property type="match status" value="1"/>
</dbReference>
<dbReference type="PROSITE" id="PS50853">
    <property type="entry name" value="FN3"/>
    <property type="match status" value="1"/>
</dbReference>
<evidence type="ECO:0000259" key="7">
    <source>
        <dbReference type="PROSITE" id="PS50119"/>
    </source>
</evidence>
<evidence type="ECO:0000259" key="8">
    <source>
        <dbReference type="PROSITE" id="PS50853"/>
    </source>
</evidence>
<dbReference type="InterPro" id="IPR017903">
    <property type="entry name" value="COS_domain"/>
</dbReference>
<organism evidence="10 11">
    <name type="scientific">Ovis ammon polii</name>
    <dbReference type="NCBI Taxonomy" id="230172"/>
    <lineage>
        <taxon>Eukaryota</taxon>
        <taxon>Metazoa</taxon>
        <taxon>Chordata</taxon>
        <taxon>Craniata</taxon>
        <taxon>Vertebrata</taxon>
        <taxon>Euteleostomi</taxon>
        <taxon>Mammalia</taxon>
        <taxon>Eutheria</taxon>
        <taxon>Laurasiatheria</taxon>
        <taxon>Artiodactyla</taxon>
        <taxon>Ruminantia</taxon>
        <taxon>Pecora</taxon>
        <taxon>Bovidae</taxon>
        <taxon>Caprinae</taxon>
        <taxon>Ovis</taxon>
    </lineage>
</organism>
<dbReference type="EMBL" id="JAKZEL010000001">
    <property type="protein sequence ID" value="KAI4547944.1"/>
    <property type="molecule type" value="Genomic_DNA"/>
</dbReference>
<protein>
    <recommendedName>
        <fullName evidence="12">Tripartite motif-containing protein 42</fullName>
    </recommendedName>
</protein>
<evidence type="ECO:0000259" key="9">
    <source>
        <dbReference type="PROSITE" id="PS51262"/>
    </source>
</evidence>
<evidence type="ECO:0000256" key="1">
    <source>
        <dbReference type="ARBA" id="ARBA00022723"/>
    </source>
</evidence>
<dbReference type="AlphaFoldDB" id="A0AAD4YH05"/>
<accession>A0AAD4YH05</accession>
<dbReference type="PROSITE" id="PS51262">
    <property type="entry name" value="COS"/>
    <property type="match status" value="1"/>
</dbReference>
<dbReference type="PROSITE" id="PS50119">
    <property type="entry name" value="ZF_BBOX"/>
    <property type="match status" value="1"/>
</dbReference>
<dbReference type="PANTHER" id="PTHR25465">
    <property type="entry name" value="B-BOX DOMAIN CONTAINING"/>
    <property type="match status" value="1"/>
</dbReference>
<dbReference type="Gene3D" id="3.30.160.60">
    <property type="entry name" value="Classic Zinc Finger"/>
    <property type="match status" value="1"/>
</dbReference>
<dbReference type="PROSITE" id="PS00518">
    <property type="entry name" value="ZF_RING_1"/>
    <property type="match status" value="1"/>
</dbReference>
<dbReference type="SMART" id="SM00184">
    <property type="entry name" value="RING"/>
    <property type="match status" value="2"/>
</dbReference>
<dbReference type="CDD" id="cd00063">
    <property type="entry name" value="FN3"/>
    <property type="match status" value="1"/>
</dbReference>
<dbReference type="Gene3D" id="3.30.40.10">
    <property type="entry name" value="Zinc/RING finger domain, C3HC4 (zinc finger)"/>
    <property type="match status" value="1"/>
</dbReference>
<dbReference type="SMART" id="SM00060">
    <property type="entry name" value="FN3"/>
    <property type="match status" value="1"/>
</dbReference>
<dbReference type="CDD" id="cd19782">
    <property type="entry name" value="Bbox2_TRIM42_C-III"/>
    <property type="match status" value="1"/>
</dbReference>
<dbReference type="Pfam" id="PF00643">
    <property type="entry name" value="zf-B_box"/>
    <property type="match status" value="1"/>
</dbReference>
<dbReference type="InterPro" id="IPR013083">
    <property type="entry name" value="Znf_RING/FYVE/PHD"/>
</dbReference>
<dbReference type="InterPro" id="IPR051051">
    <property type="entry name" value="E3_ubiq-ligase_TRIM/RNF"/>
</dbReference>
<dbReference type="InterPro" id="IPR013783">
    <property type="entry name" value="Ig-like_fold"/>
</dbReference>
<dbReference type="SUPFAM" id="SSF57845">
    <property type="entry name" value="B-box zinc-binding domain"/>
    <property type="match status" value="1"/>
</dbReference>
<feature type="domain" description="RING-type" evidence="6">
    <location>
        <begin position="147"/>
        <end position="193"/>
    </location>
</feature>
<dbReference type="InterPro" id="IPR003961">
    <property type="entry name" value="FN3_dom"/>
</dbReference>
<evidence type="ECO:0000313" key="10">
    <source>
        <dbReference type="EMBL" id="KAI4547944.1"/>
    </source>
</evidence>
<keyword evidence="1" id="KW-0479">Metal-binding</keyword>
<keyword evidence="11" id="KW-1185">Reference proteome</keyword>
<evidence type="ECO:0000256" key="3">
    <source>
        <dbReference type="ARBA" id="ARBA00022833"/>
    </source>
</evidence>
<dbReference type="InterPro" id="IPR000315">
    <property type="entry name" value="Znf_B-box"/>
</dbReference>
<evidence type="ECO:0000256" key="2">
    <source>
        <dbReference type="ARBA" id="ARBA00022771"/>
    </source>
</evidence>
<gene>
    <name evidence="10" type="ORF">MG293_000274</name>
</gene>
<dbReference type="SUPFAM" id="SSF57850">
    <property type="entry name" value="RING/U-box"/>
    <property type="match status" value="1"/>
</dbReference>
<dbReference type="PANTHER" id="PTHR25465:SF13">
    <property type="entry name" value="TRIPARTITE MOTIF-CONTAINING PROTEIN 42"/>
    <property type="match status" value="1"/>
</dbReference>
<dbReference type="InterPro" id="IPR036116">
    <property type="entry name" value="FN3_sf"/>
</dbReference>
<evidence type="ECO:0000256" key="5">
    <source>
        <dbReference type="PROSITE-ProRule" id="PRU00024"/>
    </source>
</evidence>
<dbReference type="Proteomes" id="UP001214576">
    <property type="component" value="Unassembled WGS sequence"/>
</dbReference>
<sequence>MDTAMCVCSPCCTWQRCCPRLCSCLCCKFLFTSERNCTCFPCPYKDERNCQCCHCTCSENPNCHWCCCSWANDPNCKCCCTASSNLKCYYYESRCCRNATITFHKGRLRSIRTSSKTALRIGSSDTQLEEVKMLPTANSNLVGHLSCPICGRLRLHSFMLPCHHSLCEKCLRRLQKQAEVTENFFILICPVCNRSHCMPYSHKMQLPENYLRGRLTKRYMQQHGYLKWRFDRSSGPIVCQVCRSQRVAYKRCLTCRLNLCNECLKTFHSDAAMQDHVFVDTSTEDQDEKICIHHPSSRIIEYCRSDNELLCGFCKTALHNGHDTISLIDACSERAAALFSAIAKFKAVRYEIDNDLMEFNILKNSFKADKEVKRKEIRNGFLKLRSILQEKEKTIMEQIENLEVSRQKEIEKYVYVTTMKVNEMDGLIAYSKEALKETGQVAFLQSAKILVDQIEDGIQSTYRPDPQLRLHSLNCMPLDFAELSSAIHELFPTGPKKVCSSGDSLPSSYPLQSEMMIARKVTFSTHSFNNQQIYQRSSSLLSFNAPACEKTKIGLEAYGRAQSAAPAKPTDGLYTYWSTGVENQPVQNSNSFHNWYSFNDSSVQTPGPIVIYQTLVYPRAAKVYWTCPTEDVDSFEMEFYELITSPPNNVRTELCGQIRDIMQQNLELHNLTPNTEYLFKVRAINDNGPGQWSDICKILDDGSNVLLYSSTSTNIDPVLTVCRKELPSTGLKRIASPMQSQEAKDFIMEAEVRIAKTKTLSILGESSLSQPRRSKKVIDGALGGDGLKRDMGVLIQLSQPGKPLYNETHKS</sequence>
<feature type="domain" description="B box-type" evidence="7">
    <location>
        <begin position="286"/>
        <end position="327"/>
    </location>
</feature>
<evidence type="ECO:0008006" key="12">
    <source>
        <dbReference type="Google" id="ProtNLM"/>
    </source>
</evidence>
<dbReference type="GO" id="GO:0008270">
    <property type="term" value="F:zinc ion binding"/>
    <property type="evidence" value="ECO:0007669"/>
    <property type="project" value="UniProtKB-KW"/>
</dbReference>
<dbReference type="CDD" id="cd16578">
    <property type="entry name" value="RING-HC_TRIM42_C-III"/>
    <property type="match status" value="1"/>
</dbReference>
<keyword evidence="3" id="KW-0862">Zinc</keyword>
<dbReference type="InterPro" id="IPR017907">
    <property type="entry name" value="Znf_RING_CS"/>
</dbReference>
<proteinExistence type="predicted"/>